<keyword evidence="2" id="KW-1185">Reference proteome</keyword>
<dbReference type="EMBL" id="JAKVPY010000018">
    <property type="protein sequence ID" value="MCH4564363.1"/>
    <property type="molecule type" value="Genomic_DNA"/>
</dbReference>
<proteinExistence type="predicted"/>
<name>A0ABS9RWY8_9GAMM</name>
<comment type="caution">
    <text evidence="1">The sequence shown here is derived from an EMBL/GenBank/DDBJ whole genome shotgun (WGS) entry which is preliminary data.</text>
</comment>
<dbReference type="Proteomes" id="UP001202117">
    <property type="component" value="Unassembled WGS sequence"/>
</dbReference>
<protein>
    <submittedName>
        <fullName evidence="1">Uncharacterized protein</fullName>
    </submittedName>
</protein>
<gene>
    <name evidence="1" type="ORF">MKP05_14730</name>
</gene>
<dbReference type="RefSeq" id="WP_240569030.1">
    <property type="nucleotide sequence ID" value="NZ_JAKVPY010000018.1"/>
</dbReference>
<sequence>MTFNLGFDHDRTLDGCTFVDFHFDAPSYVEPVTLHGKTYGMTCSGKDNGYLYGSDLLGWDVVFGKRITADLIHGLAIPGVTFRVCARNGAVAADGFASLDAAKRFVAYLYERFYEAFYLGFDTYTATEAPAAQPAPSAQHSTVSPRSVPAPLARDVVPSPAPAPTRTTYRAAFYGTAVYPHLFKRNTP</sequence>
<evidence type="ECO:0000313" key="2">
    <source>
        <dbReference type="Proteomes" id="UP001202117"/>
    </source>
</evidence>
<organism evidence="1 2">
    <name type="scientific">Halomonas flagellata</name>
    <dbReference type="NCBI Taxonomy" id="2920385"/>
    <lineage>
        <taxon>Bacteria</taxon>
        <taxon>Pseudomonadati</taxon>
        <taxon>Pseudomonadota</taxon>
        <taxon>Gammaproteobacteria</taxon>
        <taxon>Oceanospirillales</taxon>
        <taxon>Halomonadaceae</taxon>
        <taxon>Halomonas</taxon>
    </lineage>
</organism>
<accession>A0ABS9RWY8</accession>
<reference evidence="1 2" key="1">
    <citation type="submission" date="2022-02" db="EMBL/GenBank/DDBJ databases">
        <title>Halomonas fukangensis sp. nov., a halophilic bacterium isolated from a bulk soil of Kalidium foliatum at Fukang.</title>
        <authorList>
            <person name="Huang Y."/>
        </authorList>
    </citation>
    <scope>NUCLEOTIDE SEQUENCE [LARGE SCALE GENOMIC DNA]</scope>
    <source>
        <strain evidence="1 2">EGI 63088</strain>
    </source>
</reference>
<evidence type="ECO:0000313" key="1">
    <source>
        <dbReference type="EMBL" id="MCH4564363.1"/>
    </source>
</evidence>